<dbReference type="Pfam" id="PF04127">
    <property type="entry name" value="DFP"/>
    <property type="match status" value="1"/>
</dbReference>
<keyword evidence="3 4" id="KW-0288">FMN</keyword>
<keyword evidence="1 3" id="KW-0210">Decarboxylase</keyword>
<keyword evidence="2 3" id="KW-0456">Lyase</keyword>
<dbReference type="HAMAP" id="MF_02225">
    <property type="entry name" value="CoaBC"/>
    <property type="match status" value="1"/>
</dbReference>
<dbReference type="NCBIfam" id="TIGR00521">
    <property type="entry name" value="coaBC_dfp"/>
    <property type="match status" value="1"/>
</dbReference>
<comment type="similarity">
    <text evidence="3 4">In the C-terminal section; belongs to the PPC synthetase family.</text>
</comment>
<dbReference type="EC" id="4.1.1.36" evidence="3"/>
<dbReference type="EC" id="6.3.2.5" evidence="3"/>
<feature type="region of interest" description="Phosphopantothenate--cysteine ligase" evidence="3">
    <location>
        <begin position="182"/>
        <end position="389"/>
    </location>
</feature>
<proteinExistence type="inferred from homology"/>
<feature type="binding site" evidence="3">
    <location>
        <position position="270"/>
    </location>
    <ligand>
        <name>CTP</name>
        <dbReference type="ChEBI" id="CHEBI:37563"/>
    </ligand>
</feature>
<reference evidence="7" key="1">
    <citation type="journal article" date="2014" name="Int. J. Syst. Evol. Microbiol.">
        <title>Complete genome sequence of Corynebacterium casei LMG S-19264T (=DSM 44701T), isolated from a smear-ripened cheese.</title>
        <authorList>
            <consortium name="US DOE Joint Genome Institute (JGI-PGF)"/>
            <person name="Walter F."/>
            <person name="Albersmeier A."/>
            <person name="Kalinowski J."/>
            <person name="Ruckert C."/>
        </authorList>
    </citation>
    <scope>NUCLEOTIDE SEQUENCE</scope>
    <source>
        <strain evidence="7">CGMCC 1.15958</strain>
    </source>
</reference>
<feature type="domain" description="DNA/pantothenate metabolism flavoprotein C-terminal" evidence="6">
    <location>
        <begin position="178"/>
        <end position="387"/>
    </location>
</feature>
<evidence type="ECO:0000256" key="1">
    <source>
        <dbReference type="ARBA" id="ARBA00022793"/>
    </source>
</evidence>
<evidence type="ECO:0000313" key="8">
    <source>
        <dbReference type="Proteomes" id="UP000609064"/>
    </source>
</evidence>
<feature type="domain" description="Flavoprotein" evidence="5">
    <location>
        <begin position="2"/>
        <end position="168"/>
    </location>
</feature>
<protein>
    <recommendedName>
        <fullName evidence="3">Coenzyme A biosynthesis bifunctional protein CoaBC</fullName>
    </recommendedName>
    <alternativeName>
        <fullName evidence="3">DNA/pantothenate metabolism flavoprotein</fullName>
    </alternativeName>
    <alternativeName>
        <fullName evidence="3">Phosphopantothenoylcysteine synthetase/decarboxylase</fullName>
        <shortName evidence="3">PPCS-PPCDC</shortName>
    </alternativeName>
    <domain>
        <recommendedName>
            <fullName evidence="3">Phosphopantothenoylcysteine decarboxylase</fullName>
            <shortName evidence="3">PPC decarboxylase</shortName>
            <shortName evidence="3">PPC-DC</shortName>
            <ecNumber evidence="3">4.1.1.36</ecNumber>
        </recommendedName>
        <alternativeName>
            <fullName evidence="3">CoaC</fullName>
        </alternativeName>
    </domain>
    <domain>
        <recommendedName>
            <fullName evidence="3">Phosphopantothenate--cysteine ligase</fullName>
            <ecNumber evidence="3">6.3.2.5</ecNumber>
        </recommendedName>
        <alternativeName>
            <fullName evidence="3">CoaB</fullName>
        </alternativeName>
        <alternativeName>
            <fullName evidence="3">Phosphopantothenoylcysteine synthetase</fullName>
            <shortName evidence="3">PPC synthetase</shortName>
            <shortName evidence="3">PPC-S</shortName>
        </alternativeName>
    </domain>
</protein>
<comment type="caution">
    <text evidence="3">Lacks conserved residue(s) required for the propagation of feature annotation.</text>
</comment>
<keyword evidence="8" id="KW-1185">Reference proteome</keyword>
<dbReference type="InterPro" id="IPR036551">
    <property type="entry name" value="Flavin_trans-like"/>
</dbReference>
<dbReference type="Pfam" id="PF02441">
    <property type="entry name" value="Flavoprotein"/>
    <property type="match status" value="1"/>
</dbReference>
<evidence type="ECO:0000259" key="5">
    <source>
        <dbReference type="Pfam" id="PF02441"/>
    </source>
</evidence>
<feature type="region of interest" description="Phosphopantothenoylcysteine decarboxylase" evidence="3">
    <location>
        <begin position="1"/>
        <end position="181"/>
    </location>
</feature>
<keyword evidence="3 4" id="KW-0285">Flavoprotein</keyword>
<dbReference type="GO" id="GO:0015937">
    <property type="term" value="P:coenzyme A biosynthetic process"/>
    <property type="evidence" value="ECO:0007669"/>
    <property type="project" value="UniProtKB-UniRule"/>
</dbReference>
<dbReference type="GO" id="GO:0010181">
    <property type="term" value="F:FMN binding"/>
    <property type="evidence" value="ECO:0007669"/>
    <property type="project" value="UniProtKB-UniRule"/>
</dbReference>
<comment type="cofactor">
    <cofactor evidence="3">
        <name>Mg(2+)</name>
        <dbReference type="ChEBI" id="CHEBI:18420"/>
    </cofactor>
</comment>
<dbReference type="Gene3D" id="3.40.50.10300">
    <property type="entry name" value="CoaB-like"/>
    <property type="match status" value="1"/>
</dbReference>
<dbReference type="PANTHER" id="PTHR14359:SF6">
    <property type="entry name" value="PHOSPHOPANTOTHENOYLCYSTEINE DECARBOXYLASE"/>
    <property type="match status" value="1"/>
</dbReference>
<reference evidence="7" key="2">
    <citation type="submission" date="2020-09" db="EMBL/GenBank/DDBJ databases">
        <authorList>
            <person name="Sun Q."/>
            <person name="Zhou Y."/>
        </authorList>
    </citation>
    <scope>NUCLEOTIDE SEQUENCE</scope>
    <source>
        <strain evidence="7">CGMCC 1.15958</strain>
    </source>
</reference>
<dbReference type="PANTHER" id="PTHR14359">
    <property type="entry name" value="HOMO-OLIGOMERIC FLAVIN CONTAINING CYS DECARBOXYLASE FAMILY"/>
    <property type="match status" value="1"/>
</dbReference>
<gene>
    <name evidence="3" type="primary">coaBC</name>
    <name evidence="7" type="ORF">GCM10011514_39030</name>
</gene>
<comment type="catalytic activity">
    <reaction evidence="3 4">
        <text>(R)-4'-phosphopantothenate + L-cysteine + CTP = N-[(R)-4-phosphopantothenoyl]-L-cysteine + CMP + diphosphate + H(+)</text>
        <dbReference type="Rhea" id="RHEA:19397"/>
        <dbReference type="ChEBI" id="CHEBI:10986"/>
        <dbReference type="ChEBI" id="CHEBI:15378"/>
        <dbReference type="ChEBI" id="CHEBI:33019"/>
        <dbReference type="ChEBI" id="CHEBI:35235"/>
        <dbReference type="ChEBI" id="CHEBI:37563"/>
        <dbReference type="ChEBI" id="CHEBI:59458"/>
        <dbReference type="ChEBI" id="CHEBI:60377"/>
        <dbReference type="EC" id="6.3.2.5"/>
    </reaction>
</comment>
<dbReference type="SUPFAM" id="SSF102645">
    <property type="entry name" value="CoaB-like"/>
    <property type="match status" value="1"/>
</dbReference>
<evidence type="ECO:0000313" key="7">
    <source>
        <dbReference type="EMBL" id="GGD71133.1"/>
    </source>
</evidence>
<comment type="cofactor">
    <cofactor evidence="3">
        <name>FMN</name>
        <dbReference type="ChEBI" id="CHEBI:58210"/>
    </cofactor>
    <text evidence="3">Binds 1 FMN per subunit.</text>
</comment>
<feature type="binding site" evidence="3">
    <location>
        <position position="333"/>
    </location>
    <ligand>
        <name>CTP</name>
        <dbReference type="ChEBI" id="CHEBI:37563"/>
    </ligand>
</feature>
<dbReference type="GO" id="GO:0015941">
    <property type="term" value="P:pantothenate catabolic process"/>
    <property type="evidence" value="ECO:0007669"/>
    <property type="project" value="InterPro"/>
</dbReference>
<dbReference type="GO" id="GO:0004632">
    <property type="term" value="F:phosphopantothenate--cysteine ligase activity"/>
    <property type="evidence" value="ECO:0007669"/>
    <property type="project" value="UniProtKB-UniRule"/>
</dbReference>
<comment type="pathway">
    <text evidence="3 4">Cofactor biosynthesis; coenzyme A biosynthesis; CoA from (R)-pantothenate: step 2/5.</text>
</comment>
<dbReference type="GO" id="GO:0071513">
    <property type="term" value="C:phosphopantothenoylcysteine decarboxylase complex"/>
    <property type="evidence" value="ECO:0007669"/>
    <property type="project" value="TreeGrafter"/>
</dbReference>
<feature type="binding site" evidence="3">
    <location>
        <position position="329"/>
    </location>
    <ligand>
        <name>CTP</name>
        <dbReference type="ChEBI" id="CHEBI:37563"/>
    </ligand>
</feature>
<feature type="binding site" evidence="3">
    <location>
        <position position="280"/>
    </location>
    <ligand>
        <name>CTP</name>
        <dbReference type="ChEBI" id="CHEBI:37563"/>
    </ligand>
</feature>
<keyword evidence="3" id="KW-0479">Metal-binding</keyword>
<comment type="function">
    <text evidence="3">Catalyzes two sequential steps in the biosynthesis of coenzyme A. In the first step cysteine is conjugated to 4'-phosphopantothenate to form 4-phosphopantothenoylcysteine. In the second step the latter compound is decarboxylated to form 4'-phosphopantotheine.</text>
</comment>
<dbReference type="AlphaFoldDB" id="A0A916Z0V2"/>
<sequence length="389" mass="42274">MGVSGSIAAYKSALLVRLLVKEGAEVKVVMTESAKDFITPLTLSTLSRNPVLSSFTKGDSGEWNNHVELGLWADAMIIAPASANTLAKCANGICDNLLVATYLSAKCSVFFAPAMDLDMYKHPSTIENLRKLTSYGNQIINAEFGELASGLVGEGRLAEPEQIVHELNRFFSKIPAFQGKKVLITAGPTQEPIDPVRFISNHSSGKMGFAIAEAFEMAGAEVTLVSGPVSIASPKGVKLEKVQSAQQMFETTAKYFADSDIVVLSAAVADYTPLHVADKKIKKKEDVFNIELTKTTDIAATLGQQKKTGQIIVGFALETDNEFENAKGKLERKNFDFVVLNSLQDSGAGFRYDTNKIKIIDREGQVYDFDLKTKKEVAQDILATVMNKL</sequence>
<dbReference type="GO" id="GO:0046872">
    <property type="term" value="F:metal ion binding"/>
    <property type="evidence" value="ECO:0007669"/>
    <property type="project" value="UniProtKB-KW"/>
</dbReference>
<keyword evidence="3" id="KW-0460">Magnesium</keyword>
<dbReference type="Gene3D" id="3.40.50.1950">
    <property type="entry name" value="Flavin prenyltransferase-like"/>
    <property type="match status" value="1"/>
</dbReference>
<keyword evidence="3 4" id="KW-0436">Ligase</keyword>
<name>A0A916Z0V2_9BACT</name>
<dbReference type="SUPFAM" id="SSF52507">
    <property type="entry name" value="Homo-oligomeric flavin-containing Cys decarboxylases, HFCD"/>
    <property type="match status" value="1"/>
</dbReference>
<dbReference type="InterPro" id="IPR003382">
    <property type="entry name" value="Flavoprotein"/>
</dbReference>
<dbReference type="InterPro" id="IPR005252">
    <property type="entry name" value="CoaBC"/>
</dbReference>
<evidence type="ECO:0000256" key="3">
    <source>
        <dbReference type="HAMAP-Rule" id="MF_02225"/>
    </source>
</evidence>
<dbReference type="EMBL" id="BMKK01000009">
    <property type="protein sequence ID" value="GGD71133.1"/>
    <property type="molecule type" value="Genomic_DNA"/>
</dbReference>
<evidence type="ECO:0000259" key="6">
    <source>
        <dbReference type="Pfam" id="PF04127"/>
    </source>
</evidence>
<dbReference type="Proteomes" id="UP000609064">
    <property type="component" value="Unassembled WGS sequence"/>
</dbReference>
<evidence type="ECO:0000256" key="4">
    <source>
        <dbReference type="RuleBase" id="RU364078"/>
    </source>
</evidence>
<comment type="similarity">
    <text evidence="3 4">In the N-terminal section; belongs to the HFCD (homo-oligomeric flavin containing Cys decarboxylase) superfamily.</text>
</comment>
<comment type="pathway">
    <text evidence="3 4">Cofactor biosynthesis; coenzyme A biosynthesis; CoA from (R)-pantothenate: step 3/5.</text>
</comment>
<organism evidence="7 8">
    <name type="scientific">Emticicia aquatilis</name>
    <dbReference type="NCBI Taxonomy" id="1537369"/>
    <lineage>
        <taxon>Bacteria</taxon>
        <taxon>Pseudomonadati</taxon>
        <taxon>Bacteroidota</taxon>
        <taxon>Cytophagia</taxon>
        <taxon>Cytophagales</taxon>
        <taxon>Leadbetterellaceae</taxon>
        <taxon>Emticicia</taxon>
    </lineage>
</organism>
<comment type="catalytic activity">
    <reaction evidence="3 4">
        <text>N-[(R)-4-phosphopantothenoyl]-L-cysteine + H(+) = (R)-4'-phosphopantetheine + CO2</text>
        <dbReference type="Rhea" id="RHEA:16793"/>
        <dbReference type="ChEBI" id="CHEBI:15378"/>
        <dbReference type="ChEBI" id="CHEBI:16526"/>
        <dbReference type="ChEBI" id="CHEBI:59458"/>
        <dbReference type="ChEBI" id="CHEBI:61723"/>
        <dbReference type="EC" id="4.1.1.36"/>
    </reaction>
</comment>
<dbReference type="GO" id="GO:0004633">
    <property type="term" value="F:phosphopantothenoylcysteine decarboxylase activity"/>
    <property type="evidence" value="ECO:0007669"/>
    <property type="project" value="UniProtKB-UniRule"/>
</dbReference>
<comment type="caution">
    <text evidence="7">The sequence shown here is derived from an EMBL/GenBank/DDBJ whole genome shotgun (WGS) entry which is preliminary data.</text>
</comment>
<dbReference type="InterPro" id="IPR007085">
    <property type="entry name" value="DNA/pantothenate-metab_flavo_C"/>
</dbReference>
<evidence type="ECO:0000256" key="2">
    <source>
        <dbReference type="ARBA" id="ARBA00023239"/>
    </source>
</evidence>
<accession>A0A916Z0V2</accession>
<feature type="binding site" evidence="3">
    <location>
        <position position="315"/>
    </location>
    <ligand>
        <name>CTP</name>
        <dbReference type="ChEBI" id="CHEBI:37563"/>
    </ligand>
</feature>
<comment type="function">
    <text evidence="4">Catalyzes two steps in the biosynthesis of coenzyme A. In the first step cysteine is conjugated to 4'-phosphopantothenate to form 4-phosphopantothenoylcysteine, in the latter compound is decarboxylated to form 4'-phosphopantotheine.</text>
</comment>
<keyword evidence="3" id="KW-0511">Multifunctional enzyme</keyword>
<dbReference type="InterPro" id="IPR035929">
    <property type="entry name" value="CoaB-like_sf"/>
</dbReference>